<dbReference type="EMBL" id="FXTJ01000010">
    <property type="protein sequence ID" value="SMO96654.1"/>
    <property type="molecule type" value="Genomic_DNA"/>
</dbReference>
<sequence length="77" mass="7486">MSPRHLAAALGLAAATVLATAPAALAAPPPTGHNCAGTFVTEVASPKFGPAVAALAKEQGVDDLGLANCGLTPRNDP</sequence>
<keyword evidence="1" id="KW-0732">Signal</keyword>
<name>A0A521FKT1_9ACTN</name>
<dbReference type="RefSeq" id="WP_142460310.1">
    <property type="nucleotide sequence ID" value="NZ_FXTJ01000010.1"/>
</dbReference>
<gene>
    <name evidence="2" type="ORF">SAMN06273567_11056</name>
</gene>
<evidence type="ECO:0000313" key="2">
    <source>
        <dbReference type="EMBL" id="SMO96654.1"/>
    </source>
</evidence>
<feature type="signal peptide" evidence="1">
    <location>
        <begin position="1"/>
        <end position="26"/>
    </location>
</feature>
<dbReference type="Proteomes" id="UP000317484">
    <property type="component" value="Unassembled WGS sequence"/>
</dbReference>
<feature type="chain" id="PRO_5022163374" evidence="1">
    <location>
        <begin position="27"/>
        <end position="77"/>
    </location>
</feature>
<evidence type="ECO:0000313" key="3">
    <source>
        <dbReference type="Proteomes" id="UP000317484"/>
    </source>
</evidence>
<reference evidence="2 3" key="1">
    <citation type="submission" date="2017-05" db="EMBL/GenBank/DDBJ databases">
        <authorList>
            <person name="Varghese N."/>
            <person name="Submissions S."/>
        </authorList>
    </citation>
    <scope>NUCLEOTIDE SEQUENCE [LARGE SCALE GENOMIC DNA]</scope>
    <source>
        <strain evidence="2 3">DSM 46834</strain>
    </source>
</reference>
<keyword evidence="3" id="KW-1185">Reference proteome</keyword>
<evidence type="ECO:0000256" key="1">
    <source>
        <dbReference type="SAM" id="SignalP"/>
    </source>
</evidence>
<protein>
    <submittedName>
        <fullName evidence="2">Uncharacterized protein</fullName>
    </submittedName>
</protein>
<accession>A0A521FKT1</accession>
<organism evidence="2 3">
    <name type="scientific">Geodermatophilus aquaeductus</name>
    <dbReference type="NCBI Taxonomy" id="1564161"/>
    <lineage>
        <taxon>Bacteria</taxon>
        <taxon>Bacillati</taxon>
        <taxon>Actinomycetota</taxon>
        <taxon>Actinomycetes</taxon>
        <taxon>Geodermatophilales</taxon>
        <taxon>Geodermatophilaceae</taxon>
        <taxon>Geodermatophilus</taxon>
    </lineage>
</organism>
<proteinExistence type="predicted"/>
<dbReference type="AlphaFoldDB" id="A0A521FKT1"/>